<reference evidence="12" key="2">
    <citation type="submission" date="2021-01" db="UniProtKB">
        <authorList>
            <consortium name="EnsemblMetazoa"/>
        </authorList>
    </citation>
    <scope>IDENTIFICATION</scope>
</reference>
<dbReference type="OrthoDB" id="437889at2759"/>
<feature type="compositionally biased region" description="Polar residues" evidence="8">
    <location>
        <begin position="526"/>
        <end position="541"/>
    </location>
</feature>
<dbReference type="InterPro" id="IPR038185">
    <property type="entry name" value="MyTH4_dom_sf"/>
</dbReference>
<evidence type="ECO:0000256" key="2">
    <source>
        <dbReference type="ARBA" id="ARBA00022468"/>
    </source>
</evidence>
<dbReference type="FunFam" id="1.10.555.10:FF:000011">
    <property type="entry name" value="Rho GTPase-activating protein 39"/>
    <property type="match status" value="1"/>
</dbReference>
<dbReference type="EnsemblMetazoa" id="XM_030993269">
    <property type="protein sequence ID" value="XP_030849129"/>
    <property type="gene ID" value="LOC593776"/>
</dbReference>
<dbReference type="InParanoid" id="A0A7M7T2J8"/>
<feature type="region of interest" description="Disordered" evidence="8">
    <location>
        <begin position="246"/>
        <end position="273"/>
    </location>
</feature>
<evidence type="ECO:0000256" key="6">
    <source>
        <dbReference type="ARBA" id="ARBA00023242"/>
    </source>
</evidence>
<keyword evidence="3" id="KW-0597">Phosphoprotein</keyword>
<feature type="compositionally biased region" description="Polar residues" evidence="8">
    <location>
        <begin position="707"/>
        <end position="717"/>
    </location>
</feature>
<dbReference type="AlphaFoldDB" id="A0A7M7T2J8"/>
<dbReference type="PANTHER" id="PTHR45876:SF8">
    <property type="entry name" value="FI04035P"/>
    <property type="match status" value="1"/>
</dbReference>
<keyword evidence="2" id="KW-0343">GTPase activation</keyword>
<feature type="domain" description="MyTH4" evidence="11">
    <location>
        <begin position="837"/>
        <end position="1000"/>
    </location>
</feature>
<dbReference type="PROSITE" id="PS50238">
    <property type="entry name" value="RHOGAP"/>
    <property type="match status" value="1"/>
</dbReference>
<dbReference type="GO" id="GO:0005634">
    <property type="term" value="C:nucleus"/>
    <property type="evidence" value="ECO:0007669"/>
    <property type="project" value="UniProtKB-SubCell"/>
</dbReference>
<name>A0A7M7T2J8_STRPU</name>
<feature type="compositionally biased region" description="Low complexity" evidence="8">
    <location>
        <begin position="448"/>
        <end position="474"/>
    </location>
</feature>
<feature type="compositionally biased region" description="Polar residues" evidence="8">
    <location>
        <begin position="310"/>
        <end position="320"/>
    </location>
</feature>
<feature type="domain" description="WW" evidence="9">
    <location>
        <begin position="7"/>
        <end position="35"/>
    </location>
</feature>
<evidence type="ECO:0000313" key="13">
    <source>
        <dbReference type="Proteomes" id="UP000007110"/>
    </source>
</evidence>
<dbReference type="InterPro" id="IPR036020">
    <property type="entry name" value="WW_dom_sf"/>
</dbReference>
<feature type="domain" description="WW" evidence="9">
    <location>
        <begin position="46"/>
        <end position="74"/>
    </location>
</feature>
<dbReference type="GO" id="GO:0005737">
    <property type="term" value="C:cytoplasm"/>
    <property type="evidence" value="ECO:0000318"/>
    <property type="project" value="GO_Central"/>
</dbReference>
<dbReference type="SMART" id="SM00324">
    <property type="entry name" value="RhoGAP"/>
    <property type="match status" value="1"/>
</dbReference>
<proteinExistence type="predicted"/>
<dbReference type="InterPro" id="IPR001202">
    <property type="entry name" value="WW_dom"/>
</dbReference>
<dbReference type="Proteomes" id="UP000007110">
    <property type="component" value="Unassembled WGS sequence"/>
</dbReference>
<keyword evidence="13" id="KW-1185">Reference proteome</keyword>
<feature type="compositionally biased region" description="Basic and acidic residues" evidence="8">
    <location>
        <begin position="300"/>
        <end position="309"/>
    </location>
</feature>
<dbReference type="GO" id="GO:0005096">
    <property type="term" value="F:GTPase activator activity"/>
    <property type="evidence" value="ECO:0000318"/>
    <property type="project" value="GO_Central"/>
</dbReference>
<feature type="compositionally biased region" description="Low complexity" evidence="8">
    <location>
        <begin position="413"/>
        <end position="425"/>
    </location>
</feature>
<protein>
    <recommendedName>
        <fullName evidence="7">Rho GTPase-activating protein 39</fullName>
    </recommendedName>
</protein>
<dbReference type="Pfam" id="PF00620">
    <property type="entry name" value="RhoGAP"/>
    <property type="match status" value="1"/>
</dbReference>
<dbReference type="SUPFAM" id="SSF51045">
    <property type="entry name" value="WW domain"/>
    <property type="match status" value="1"/>
</dbReference>
<organism evidence="12 13">
    <name type="scientific">Strongylocentrotus purpuratus</name>
    <name type="common">Purple sea urchin</name>
    <dbReference type="NCBI Taxonomy" id="7668"/>
    <lineage>
        <taxon>Eukaryota</taxon>
        <taxon>Metazoa</taxon>
        <taxon>Echinodermata</taxon>
        <taxon>Eleutherozoa</taxon>
        <taxon>Echinozoa</taxon>
        <taxon>Echinoidea</taxon>
        <taxon>Euechinoidea</taxon>
        <taxon>Echinacea</taxon>
        <taxon>Camarodonta</taxon>
        <taxon>Echinidea</taxon>
        <taxon>Strongylocentrotidae</taxon>
        <taxon>Strongylocentrotus</taxon>
    </lineage>
</organism>
<dbReference type="FunFam" id="2.20.70.10:FF:000022">
    <property type="entry name" value="Rho GTPase activating protein 39"/>
    <property type="match status" value="1"/>
</dbReference>
<keyword evidence="4" id="KW-0677">Repeat</keyword>
<dbReference type="Gene3D" id="2.20.70.10">
    <property type="match status" value="1"/>
</dbReference>
<evidence type="ECO:0000313" key="12">
    <source>
        <dbReference type="EnsemblMetazoa" id="XP_030849129"/>
    </source>
</evidence>
<feature type="compositionally biased region" description="Basic residues" evidence="8">
    <location>
        <begin position="100"/>
        <end position="129"/>
    </location>
</feature>
<sequence length="1205" mass="136910">MTDRVEWVEIIEPKTQRPMYGNLRTGELAWEPPSSAKVKKRDNNQWWELFDPKTSRFYYYNEMLQKTVWHRPTNCDIIPLAKLQTLKLNTEARQDDAEVHKHKQQHSQRHRHRHREDNRHARHHHHHHQQQQGPPRGLPHDNERMEGDGQAELIGQPVRQRRASDQVERSRFNELATAHSMGYHHQGVMHGSPRGQRSQRYVQEMPGMPIPPNMQQQPQYPLPQVPYAHQGRMRSDSEPMDISKVRGDMQGQPPNFSRYPTHGGRGGYELGSVGRSAGHAIQEVMQREGSGGNLSQGSDHSQERHRPDSRASQSSHQSTEGYGPQRRRSLEMQGQHVHERSDSQVSTVSQGEERHRTAPSPRSKKKKQMPKMGVTAAMQRTFGGPTSPNANLPHSQSGERLQHFFGQPPRNQLPPQIQTQPPNTQGFIGPGYHRNEQESPRLASPMDSSFSPPGSNNFNRTATPDSSSSLDSSSQYPSTKDRHLVPSYGAGFPDQRGEHIVHKHSDSQLSQNSQTSISSHHSDSSNRPVTSDSQRSQSSEDLNGPTYVHVGPPSQEDHILSHRHSPAMQAPNNNLPPQLSTDTDEIMPSDPIYANLEFIAQREKEDEQRMVLREMDRLSGAQDIEIKIHRNHSGSPMGRINGEHENRSYSLEALDQHEQLAKAGIRLNKSFDSEESSSRDASVTHESSPMNTPGSPPSPTSHDTHSMESPLTETVHASLQRGGHHRGSTTSSTSGVNMIQTSVFERSISVQDQRPISMVICEATPPVVVSEEWKQKTGTVPHGLKNSPSLIAITRGGNKKGILPGENDLENVAPDNLNRHKKGLFRKKISLSNMLSWTKEPIRKSMLMTEDKAVKREAPEVFKLTQCYMGDRVIKGHTRDYALLDLVVKGWSIVPLRDEVYIQVCRQTSENYQEDSLRSGWELMAILLYFFPPSVSFHPYLESYIVKHLAGDFDTRKFVCCVSQVTVKDYAEQCMKRLDRVAQFGARKGNKKISSDEIAIAKNSIFFPSLFGNTLEEALELQKDRFPDYSLPWIVVVLSEEVLRLNGQRCEGIFRVPGDIDEVNSLKLKCDQWVHPECSDPHVPASLLKQWYRDLYTPLIPDEFYERCIVMCNDKDGALEVVEDLPDLNRHVLSHFIRFLQIFAHEEHVALTKMDVNNLAMVMAPNCLRCISDQPEIIFENTRKEMSFVRLLIQYLDTSYMVDIH</sequence>
<dbReference type="Gene3D" id="1.25.40.530">
    <property type="entry name" value="MyTH4 domain"/>
    <property type="match status" value="1"/>
</dbReference>
<dbReference type="RefSeq" id="XP_030849129.1">
    <property type="nucleotide sequence ID" value="XM_030993269.1"/>
</dbReference>
<dbReference type="SMART" id="SM00139">
    <property type="entry name" value="MyTH4"/>
    <property type="match status" value="1"/>
</dbReference>
<comment type="subcellular location">
    <subcellularLocation>
        <location evidence="1">Nucleus</location>
    </subcellularLocation>
</comment>
<dbReference type="GeneID" id="593776"/>
<dbReference type="Pfam" id="PF00784">
    <property type="entry name" value="MyTH4"/>
    <property type="match status" value="1"/>
</dbReference>
<keyword evidence="6" id="KW-0539">Nucleus</keyword>
<feature type="domain" description="Rho-GAP" evidence="10">
    <location>
        <begin position="1013"/>
        <end position="1200"/>
    </location>
</feature>
<dbReference type="InterPro" id="IPR000198">
    <property type="entry name" value="RhoGAP_dom"/>
</dbReference>
<dbReference type="GO" id="GO:0007165">
    <property type="term" value="P:signal transduction"/>
    <property type="evidence" value="ECO:0007669"/>
    <property type="project" value="InterPro"/>
</dbReference>
<keyword evidence="5" id="KW-0007">Acetylation</keyword>
<evidence type="ECO:0000256" key="4">
    <source>
        <dbReference type="ARBA" id="ARBA00022737"/>
    </source>
</evidence>
<evidence type="ECO:0000256" key="1">
    <source>
        <dbReference type="ARBA" id="ARBA00004123"/>
    </source>
</evidence>
<feature type="region of interest" description="Disordered" evidence="8">
    <location>
        <begin position="288"/>
        <end position="559"/>
    </location>
</feature>
<evidence type="ECO:0000259" key="11">
    <source>
        <dbReference type="PROSITE" id="PS51016"/>
    </source>
</evidence>
<dbReference type="InterPro" id="IPR008936">
    <property type="entry name" value="Rho_GTPase_activation_prot"/>
</dbReference>
<feature type="compositionally biased region" description="Basic and acidic residues" evidence="8">
    <location>
        <begin position="138"/>
        <end position="147"/>
    </location>
</feature>
<feature type="compositionally biased region" description="Polar residues" evidence="8">
    <location>
        <begin position="384"/>
        <end position="399"/>
    </location>
</feature>
<reference evidence="13" key="1">
    <citation type="submission" date="2015-02" db="EMBL/GenBank/DDBJ databases">
        <title>Genome sequencing for Strongylocentrotus purpuratus.</title>
        <authorList>
            <person name="Murali S."/>
            <person name="Liu Y."/>
            <person name="Vee V."/>
            <person name="English A."/>
            <person name="Wang M."/>
            <person name="Skinner E."/>
            <person name="Han Y."/>
            <person name="Muzny D.M."/>
            <person name="Worley K.C."/>
            <person name="Gibbs R.A."/>
        </authorList>
    </citation>
    <scope>NUCLEOTIDE SEQUENCE</scope>
</reference>
<dbReference type="PROSITE" id="PS50020">
    <property type="entry name" value="WW_DOMAIN_2"/>
    <property type="match status" value="2"/>
</dbReference>
<feature type="compositionally biased region" description="Basic and acidic residues" evidence="8">
    <location>
        <begin position="495"/>
        <end position="506"/>
    </location>
</feature>
<feature type="compositionally biased region" description="Low complexity" evidence="8">
    <location>
        <begin position="507"/>
        <end position="519"/>
    </location>
</feature>
<dbReference type="GO" id="GO:0005856">
    <property type="term" value="C:cytoskeleton"/>
    <property type="evidence" value="ECO:0007669"/>
    <property type="project" value="InterPro"/>
</dbReference>
<evidence type="ECO:0000256" key="7">
    <source>
        <dbReference type="ARBA" id="ARBA00070269"/>
    </source>
</evidence>
<evidence type="ECO:0000259" key="10">
    <source>
        <dbReference type="PROSITE" id="PS50238"/>
    </source>
</evidence>
<accession>A0A7M7T2J8</accession>
<evidence type="ECO:0000259" key="9">
    <source>
        <dbReference type="PROSITE" id="PS50020"/>
    </source>
</evidence>
<dbReference type="OMA" id="FMEVSKW"/>
<evidence type="ECO:0000256" key="5">
    <source>
        <dbReference type="ARBA" id="ARBA00022990"/>
    </source>
</evidence>
<dbReference type="SUPFAM" id="SSF48350">
    <property type="entry name" value="GTPase activation domain, GAP"/>
    <property type="match status" value="1"/>
</dbReference>
<evidence type="ECO:0000256" key="3">
    <source>
        <dbReference type="ARBA" id="ARBA00022553"/>
    </source>
</evidence>
<dbReference type="InterPro" id="IPR000857">
    <property type="entry name" value="MyTH4_dom"/>
</dbReference>
<feature type="compositionally biased region" description="Basic and acidic residues" evidence="8">
    <location>
        <begin position="669"/>
        <end position="678"/>
    </location>
</feature>
<dbReference type="CTD" id="80728"/>
<dbReference type="PROSITE" id="PS51016">
    <property type="entry name" value="MYTH4"/>
    <property type="match status" value="1"/>
</dbReference>
<dbReference type="PANTHER" id="PTHR45876">
    <property type="entry name" value="FI04035P"/>
    <property type="match status" value="1"/>
</dbReference>
<dbReference type="Gene3D" id="1.10.555.10">
    <property type="entry name" value="Rho GTPase activation protein"/>
    <property type="match status" value="1"/>
</dbReference>
<feature type="region of interest" description="Disordered" evidence="8">
    <location>
        <begin position="93"/>
        <end position="169"/>
    </location>
</feature>
<evidence type="ECO:0000256" key="8">
    <source>
        <dbReference type="SAM" id="MobiDB-lite"/>
    </source>
</evidence>
<feature type="region of interest" description="Disordered" evidence="8">
    <location>
        <begin position="668"/>
        <end position="736"/>
    </location>
</feature>